<comment type="caution">
    <text evidence="2">The sequence shown here is derived from an EMBL/GenBank/DDBJ whole genome shotgun (WGS) entry which is preliminary data.</text>
</comment>
<dbReference type="PROSITE" id="PS51750">
    <property type="entry name" value="BRO_N"/>
    <property type="match status" value="1"/>
</dbReference>
<feature type="non-terminal residue" evidence="2">
    <location>
        <position position="120"/>
    </location>
</feature>
<evidence type="ECO:0000313" key="3">
    <source>
        <dbReference type="Proteomes" id="UP000661163"/>
    </source>
</evidence>
<dbReference type="RefSeq" id="WP_281409760.1">
    <property type="nucleotide sequence ID" value="NZ_WUFC01000157.1"/>
</dbReference>
<dbReference type="PANTHER" id="PTHR36180">
    <property type="entry name" value="DNA-BINDING PROTEIN-RELATED-RELATED"/>
    <property type="match status" value="1"/>
</dbReference>
<dbReference type="InterPro" id="IPR003497">
    <property type="entry name" value="BRO_N_domain"/>
</dbReference>
<evidence type="ECO:0000259" key="1">
    <source>
        <dbReference type="PROSITE" id="PS51750"/>
    </source>
</evidence>
<dbReference type="PANTHER" id="PTHR36180:SF2">
    <property type="entry name" value="BRO FAMILY PROTEIN"/>
    <property type="match status" value="1"/>
</dbReference>
<organism evidence="2 3">
    <name type="scientific">Rhizobium ruizarguesonis</name>
    <dbReference type="NCBI Taxonomy" id="2081791"/>
    <lineage>
        <taxon>Bacteria</taxon>
        <taxon>Pseudomonadati</taxon>
        <taxon>Pseudomonadota</taxon>
        <taxon>Alphaproteobacteria</taxon>
        <taxon>Hyphomicrobiales</taxon>
        <taxon>Rhizobiaceae</taxon>
        <taxon>Rhizobium/Agrobacterium group</taxon>
        <taxon>Rhizobium</taxon>
    </lineage>
</organism>
<protein>
    <submittedName>
        <fullName evidence="2">Phage antirepressor</fullName>
    </submittedName>
</protein>
<dbReference type="Pfam" id="PF02498">
    <property type="entry name" value="Bro-N"/>
    <property type="match status" value="1"/>
</dbReference>
<name>A0AAE4YXY4_9HYPH</name>
<feature type="domain" description="Bro-N" evidence="1">
    <location>
        <begin position="1"/>
        <end position="113"/>
    </location>
</feature>
<accession>A0AAE4YXY4</accession>
<dbReference type="SMART" id="SM01040">
    <property type="entry name" value="Bro-N"/>
    <property type="match status" value="1"/>
</dbReference>
<dbReference type="Proteomes" id="UP000661163">
    <property type="component" value="Unassembled WGS sequence"/>
</dbReference>
<dbReference type="EMBL" id="WUFC01000157">
    <property type="protein sequence ID" value="NEI53327.1"/>
    <property type="molecule type" value="Genomic_DNA"/>
</dbReference>
<reference evidence="2 3" key="1">
    <citation type="submission" date="2019-12" db="EMBL/GenBank/DDBJ databases">
        <title>Rhizobium genotypes associated with high levels of biological nitrogen fixation by grain legumes in a temperate-maritime cropping system.</title>
        <authorList>
            <person name="Maluk M."/>
            <person name="Francesc Ferrando Molina F."/>
            <person name="Lopez Del Egido L."/>
            <person name="Lafos M."/>
            <person name="Langarica-Fuentes A."/>
            <person name="Gebre Yohannes G."/>
            <person name="Young M.W."/>
            <person name="Martin P."/>
            <person name="Gantlett R."/>
            <person name="Kenicer G."/>
            <person name="Hawes C."/>
            <person name="Begg G.S."/>
            <person name="Quilliam R.S."/>
            <person name="Squire G.R."/>
            <person name="Poole P.S."/>
            <person name="Young P.W."/>
            <person name="Iannetta P.M."/>
            <person name="James E.K."/>
        </authorList>
    </citation>
    <scope>NUCLEOTIDE SEQUENCE [LARGE SCALE GENOMIC DNA]</scope>
    <source>
        <strain evidence="2 3">JHI985</strain>
    </source>
</reference>
<gene>
    <name evidence="2" type="ORF">GR217_37765</name>
</gene>
<dbReference type="AlphaFoldDB" id="A0AAE4YXY4"/>
<sequence length="120" mass="13774">MQALQTFNFKELPVRTVEIENEPYFVGKDIAEILGYARADNAIRNHVDSEDKLTHQFSASGQNRNMIIINESGLYSLIFDASKQSKNEKIRETARKFKRWVTSDVLPAIRKHGIYATDNV</sequence>
<proteinExistence type="predicted"/>
<evidence type="ECO:0000313" key="2">
    <source>
        <dbReference type="EMBL" id="NEI53327.1"/>
    </source>
</evidence>